<keyword evidence="2" id="KW-1185">Reference proteome</keyword>
<gene>
    <name evidence="1" type="ORF">ACFFLS_04730</name>
</gene>
<organism evidence="1 2">
    <name type="scientific">Flavobacterium procerum</name>
    <dbReference type="NCBI Taxonomy" id="1455569"/>
    <lineage>
        <taxon>Bacteria</taxon>
        <taxon>Pseudomonadati</taxon>
        <taxon>Bacteroidota</taxon>
        <taxon>Flavobacteriia</taxon>
        <taxon>Flavobacteriales</taxon>
        <taxon>Flavobacteriaceae</taxon>
        <taxon>Flavobacterium</taxon>
    </lineage>
</organism>
<protein>
    <recommendedName>
        <fullName evidence="3">Immunity protein 30 domain-containing protein</fullName>
    </recommendedName>
</protein>
<evidence type="ECO:0008006" key="3">
    <source>
        <dbReference type="Google" id="ProtNLM"/>
    </source>
</evidence>
<comment type="caution">
    <text evidence="1">The sequence shown here is derived from an EMBL/GenBank/DDBJ whole genome shotgun (WGS) entry which is preliminary data.</text>
</comment>
<reference evidence="1 2" key="1">
    <citation type="submission" date="2024-09" db="EMBL/GenBank/DDBJ databases">
        <authorList>
            <person name="Sun Q."/>
            <person name="Mori K."/>
        </authorList>
    </citation>
    <scope>NUCLEOTIDE SEQUENCE [LARGE SCALE GENOMIC DNA]</scope>
    <source>
        <strain evidence="1 2">CGMCC 1.12926</strain>
    </source>
</reference>
<dbReference type="Proteomes" id="UP001589734">
    <property type="component" value="Unassembled WGS sequence"/>
</dbReference>
<accession>A0ABV6BNZ9</accession>
<evidence type="ECO:0000313" key="2">
    <source>
        <dbReference type="Proteomes" id="UP001589734"/>
    </source>
</evidence>
<sequence>MTTQIKTIITNLEQYIQKAYETGDKYEFIDPAYEICDELEAMEDNFDAIKPIFELIERSPDIDYGGPGPLASFMEKYYKNGYEELLLQSIERKPTEYTLGLLHRLINDKNNSEHKKYLAVMKSISLNTAYPQNIIDNAKDSLTYFE</sequence>
<name>A0ABV6BNZ9_9FLAO</name>
<evidence type="ECO:0000313" key="1">
    <source>
        <dbReference type="EMBL" id="MFC0076331.1"/>
    </source>
</evidence>
<dbReference type="RefSeq" id="WP_379684052.1">
    <property type="nucleotide sequence ID" value="NZ_JBHLYW010000005.1"/>
</dbReference>
<dbReference type="EMBL" id="JBHLYW010000005">
    <property type="protein sequence ID" value="MFC0076331.1"/>
    <property type="molecule type" value="Genomic_DNA"/>
</dbReference>
<proteinExistence type="predicted"/>